<feature type="chain" id="PRO_5020442351" evidence="1">
    <location>
        <begin position="21"/>
        <end position="333"/>
    </location>
</feature>
<dbReference type="EMBL" id="SNZH01000027">
    <property type="protein sequence ID" value="TDR36679.1"/>
    <property type="molecule type" value="Genomic_DNA"/>
</dbReference>
<gene>
    <name evidence="2" type="ORF">DFR29_12729</name>
</gene>
<dbReference type="OrthoDB" id="8743055at2"/>
<feature type="signal peptide" evidence="1">
    <location>
        <begin position="1"/>
        <end position="20"/>
    </location>
</feature>
<dbReference type="InterPro" id="IPR002816">
    <property type="entry name" value="TraB/PrgY/GumN_fam"/>
</dbReference>
<evidence type="ECO:0000256" key="1">
    <source>
        <dbReference type="SAM" id="SignalP"/>
    </source>
</evidence>
<sequence length="333" mass="36367">MRLSLLACLLTALLVRPALAAPPPAPDSSTALLETVVVSGEQPGPGLWKVSKGEHVLWILGTLTPLPKKVSWVSREVEGVVAQAQQVLLPPQATVKVDGGMFTGLFLLPSLLKARNNPDKQTLADVLPAELYARWQPLKKKYLGSSNAVEKRRPIFAAHDLYEKAIERAGLRRNGKVAEVVEKLAKKHEVERVQPLIAIKLAEPKDALRAFAKSNLDDIDCLRKTVDRLESDLPAMQARANAWAVGDIEALRALPYVDQQQACQEALLRNSTVQERGMGDLRERVAAEWLKAAEAALQKNAVTLAVLPIGQILDDDGYVATLRSRGYAVEAPL</sequence>
<evidence type="ECO:0000313" key="2">
    <source>
        <dbReference type="EMBL" id="TDR36679.1"/>
    </source>
</evidence>
<accession>A0A4V3DL14</accession>
<evidence type="ECO:0000313" key="3">
    <source>
        <dbReference type="Proteomes" id="UP000295293"/>
    </source>
</evidence>
<name>A0A4V3DL14_9GAMM</name>
<protein>
    <submittedName>
        <fullName evidence="2">Uncharacterized protein YbaP (TraB family)</fullName>
    </submittedName>
</protein>
<dbReference type="AlphaFoldDB" id="A0A4V3DL14"/>
<keyword evidence="3" id="KW-1185">Reference proteome</keyword>
<dbReference type="CDD" id="cd14788">
    <property type="entry name" value="GumN"/>
    <property type="match status" value="1"/>
</dbReference>
<organism evidence="2 3">
    <name type="scientific">Tahibacter aquaticus</name>
    <dbReference type="NCBI Taxonomy" id="520092"/>
    <lineage>
        <taxon>Bacteria</taxon>
        <taxon>Pseudomonadati</taxon>
        <taxon>Pseudomonadota</taxon>
        <taxon>Gammaproteobacteria</taxon>
        <taxon>Lysobacterales</taxon>
        <taxon>Rhodanobacteraceae</taxon>
        <taxon>Tahibacter</taxon>
    </lineage>
</organism>
<comment type="caution">
    <text evidence="2">The sequence shown here is derived from an EMBL/GenBank/DDBJ whole genome shotgun (WGS) entry which is preliminary data.</text>
</comment>
<proteinExistence type="predicted"/>
<dbReference type="RefSeq" id="WP_133821859.1">
    <property type="nucleotide sequence ID" value="NZ_SNZH01000027.1"/>
</dbReference>
<dbReference type="Pfam" id="PF01963">
    <property type="entry name" value="TraB_PrgY_gumN"/>
    <property type="match status" value="1"/>
</dbReference>
<keyword evidence="1" id="KW-0732">Signal</keyword>
<reference evidence="2 3" key="1">
    <citation type="submission" date="2019-03" db="EMBL/GenBank/DDBJ databases">
        <title>Genomic Encyclopedia of Type Strains, Phase IV (KMG-IV): sequencing the most valuable type-strain genomes for metagenomic binning, comparative biology and taxonomic classification.</title>
        <authorList>
            <person name="Goeker M."/>
        </authorList>
    </citation>
    <scope>NUCLEOTIDE SEQUENCE [LARGE SCALE GENOMIC DNA]</scope>
    <source>
        <strain evidence="2 3">DSM 21667</strain>
    </source>
</reference>
<dbReference type="Proteomes" id="UP000295293">
    <property type="component" value="Unassembled WGS sequence"/>
</dbReference>